<protein>
    <submittedName>
        <fullName evidence="2">Uncharacterized protein</fullName>
    </submittedName>
</protein>
<dbReference type="EMBL" id="QXFV01001638">
    <property type="protein sequence ID" value="KAE9001416.1"/>
    <property type="molecule type" value="Genomic_DNA"/>
</dbReference>
<evidence type="ECO:0000313" key="2">
    <source>
        <dbReference type="EMBL" id="KAE9001416.1"/>
    </source>
</evidence>
<dbReference type="Proteomes" id="UP000429607">
    <property type="component" value="Unassembled WGS sequence"/>
</dbReference>
<gene>
    <name evidence="2" type="ORF">PR001_g18525</name>
</gene>
<dbReference type="AlphaFoldDB" id="A0A6A3K1L8"/>
<keyword evidence="1" id="KW-0175">Coiled coil</keyword>
<reference evidence="2 3" key="1">
    <citation type="submission" date="2018-09" db="EMBL/GenBank/DDBJ databases">
        <title>Genomic investigation of the strawberry pathogen Phytophthora fragariae indicates pathogenicity is determined by transcriptional variation in three key races.</title>
        <authorList>
            <person name="Adams T.M."/>
            <person name="Armitage A.D."/>
            <person name="Sobczyk M.K."/>
            <person name="Bates H.J."/>
            <person name="Dunwell J.M."/>
            <person name="Nellist C.F."/>
            <person name="Harrison R.J."/>
        </authorList>
    </citation>
    <scope>NUCLEOTIDE SEQUENCE [LARGE SCALE GENOMIC DNA]</scope>
    <source>
        <strain evidence="2 3">SCRP249</strain>
    </source>
</reference>
<evidence type="ECO:0000313" key="3">
    <source>
        <dbReference type="Proteomes" id="UP000429607"/>
    </source>
</evidence>
<evidence type="ECO:0000256" key="1">
    <source>
        <dbReference type="SAM" id="Coils"/>
    </source>
</evidence>
<organism evidence="2 3">
    <name type="scientific">Phytophthora rubi</name>
    <dbReference type="NCBI Taxonomy" id="129364"/>
    <lineage>
        <taxon>Eukaryota</taxon>
        <taxon>Sar</taxon>
        <taxon>Stramenopiles</taxon>
        <taxon>Oomycota</taxon>
        <taxon>Peronosporomycetes</taxon>
        <taxon>Peronosporales</taxon>
        <taxon>Peronosporaceae</taxon>
        <taxon>Phytophthora</taxon>
    </lineage>
</organism>
<feature type="coiled-coil region" evidence="1">
    <location>
        <begin position="77"/>
        <end position="142"/>
    </location>
</feature>
<sequence length="233" mass="26376">MFCANTKLEHHGDCKNMLDEAHNALVIIHEYVARLDADMKVRACGLQAVKDSNKRIPHEGGDAEVDERDELINEAENKLCTSLLERMNQLIKNLEEEVKNVAQEETMISEFNKLIYTETKLLADEEAKREEKKRLITELMNNAGNLVLDSLHEHSNRKKVEANRLAKQAVCAADLQKLVQHFMHRVEVAKDDTRTTSSGFRSHETSDEVHSVAENECTAAGLIKLAAYLFGLH</sequence>
<proteinExistence type="predicted"/>
<accession>A0A6A3K1L8</accession>
<name>A0A6A3K1L8_9STRA</name>
<comment type="caution">
    <text evidence="2">The sequence shown here is derived from an EMBL/GenBank/DDBJ whole genome shotgun (WGS) entry which is preliminary data.</text>
</comment>